<comment type="caution">
    <text evidence="2">The sequence shown here is derived from an EMBL/GenBank/DDBJ whole genome shotgun (WGS) entry which is preliminary data.</text>
</comment>
<feature type="compositionally biased region" description="Polar residues" evidence="1">
    <location>
        <begin position="57"/>
        <end position="67"/>
    </location>
</feature>
<organism evidence="2 3">
    <name type="scientific">Portunus trituberculatus</name>
    <name type="common">Swimming crab</name>
    <name type="synonym">Neptunus trituberculatus</name>
    <dbReference type="NCBI Taxonomy" id="210409"/>
    <lineage>
        <taxon>Eukaryota</taxon>
        <taxon>Metazoa</taxon>
        <taxon>Ecdysozoa</taxon>
        <taxon>Arthropoda</taxon>
        <taxon>Crustacea</taxon>
        <taxon>Multicrustacea</taxon>
        <taxon>Malacostraca</taxon>
        <taxon>Eumalacostraca</taxon>
        <taxon>Eucarida</taxon>
        <taxon>Decapoda</taxon>
        <taxon>Pleocyemata</taxon>
        <taxon>Brachyura</taxon>
        <taxon>Eubrachyura</taxon>
        <taxon>Portunoidea</taxon>
        <taxon>Portunidae</taxon>
        <taxon>Portuninae</taxon>
        <taxon>Portunus</taxon>
    </lineage>
</organism>
<keyword evidence="3" id="KW-1185">Reference proteome</keyword>
<reference evidence="2 3" key="1">
    <citation type="submission" date="2019-05" db="EMBL/GenBank/DDBJ databases">
        <title>Another draft genome of Portunus trituberculatus and its Hox gene families provides insights of decapod evolution.</title>
        <authorList>
            <person name="Jeong J.-H."/>
            <person name="Song I."/>
            <person name="Kim S."/>
            <person name="Choi T."/>
            <person name="Kim D."/>
            <person name="Ryu S."/>
            <person name="Kim W."/>
        </authorList>
    </citation>
    <scope>NUCLEOTIDE SEQUENCE [LARGE SCALE GENOMIC DNA]</scope>
    <source>
        <tissue evidence="2">Muscle</tissue>
    </source>
</reference>
<feature type="compositionally biased region" description="Basic residues" evidence="1">
    <location>
        <begin position="26"/>
        <end position="39"/>
    </location>
</feature>
<dbReference type="AlphaFoldDB" id="A0A5B7IZM7"/>
<proteinExistence type="predicted"/>
<protein>
    <submittedName>
        <fullName evidence="2">Uncharacterized protein</fullName>
    </submittedName>
</protein>
<evidence type="ECO:0000313" key="2">
    <source>
        <dbReference type="EMBL" id="MPC87703.1"/>
    </source>
</evidence>
<name>A0A5B7IZM7_PORTR</name>
<dbReference type="EMBL" id="VSRR010075299">
    <property type="protein sequence ID" value="MPC87703.1"/>
    <property type="molecule type" value="Genomic_DNA"/>
</dbReference>
<accession>A0A5B7IZM7</accession>
<feature type="region of interest" description="Disordered" evidence="1">
    <location>
        <begin position="1"/>
        <end position="67"/>
    </location>
</feature>
<evidence type="ECO:0000256" key="1">
    <source>
        <dbReference type="SAM" id="MobiDB-lite"/>
    </source>
</evidence>
<dbReference type="Proteomes" id="UP000324222">
    <property type="component" value="Unassembled WGS sequence"/>
</dbReference>
<gene>
    <name evidence="2" type="ORF">E2C01_082575</name>
</gene>
<feature type="region of interest" description="Disordered" evidence="1">
    <location>
        <begin position="103"/>
        <end position="133"/>
    </location>
</feature>
<sequence>MIRVVTPRLPHTPDQHTPARLNTPRHTARHSSTTRHSPSHLRSSQYTPVCRKHSSSPKENNLSSQNTSLPAALHLNLDTPFPPLLTSPSGVWRGPRVVLRGGAVLRHAGRGGKGQDRVKRIGGARQQQDQQQH</sequence>
<evidence type="ECO:0000313" key="3">
    <source>
        <dbReference type="Proteomes" id="UP000324222"/>
    </source>
</evidence>